<gene>
    <name evidence="2" type="ORF">LS73_007815</name>
</gene>
<evidence type="ECO:0000313" key="3">
    <source>
        <dbReference type="Proteomes" id="UP000029922"/>
    </source>
</evidence>
<reference evidence="2 3" key="1">
    <citation type="journal article" date="2014" name="Genome Announc.">
        <title>Draft genome sequences of eight enterohepatic helicobacter species isolated from both laboratory and wild rodents.</title>
        <authorList>
            <person name="Sheh A."/>
            <person name="Shen Z."/>
            <person name="Fox J.G."/>
        </authorList>
    </citation>
    <scope>NUCLEOTIDE SEQUENCE [LARGE SCALE GENOMIC DNA]</scope>
    <source>
        <strain evidence="2 3">ST1</strain>
    </source>
</reference>
<proteinExistence type="predicted"/>
<evidence type="ECO:0000259" key="1">
    <source>
        <dbReference type="Pfam" id="PF23653"/>
    </source>
</evidence>
<organism evidence="2 3">
    <name type="scientific">Helicobacter muridarum</name>
    <dbReference type="NCBI Taxonomy" id="216"/>
    <lineage>
        <taxon>Bacteria</taxon>
        <taxon>Pseudomonadati</taxon>
        <taxon>Campylobacterota</taxon>
        <taxon>Epsilonproteobacteria</taxon>
        <taxon>Campylobacterales</taxon>
        <taxon>Helicobacteraceae</taxon>
        <taxon>Helicobacter</taxon>
    </lineage>
</organism>
<dbReference type="AlphaFoldDB" id="A0A4U8TGA3"/>
<dbReference type="RefSeq" id="WP_138070012.1">
    <property type="nucleotide sequence ID" value="NZ_JRPD02000020.1"/>
</dbReference>
<comment type="caution">
    <text evidence="2">The sequence shown here is derived from an EMBL/GenBank/DDBJ whole genome shotgun (WGS) entry which is preliminary data.</text>
</comment>
<dbReference type="EMBL" id="JRPD02000020">
    <property type="protein sequence ID" value="TLD99156.1"/>
    <property type="molecule type" value="Genomic_DNA"/>
</dbReference>
<evidence type="ECO:0000313" key="2">
    <source>
        <dbReference type="EMBL" id="TLD99156.1"/>
    </source>
</evidence>
<name>A0A4U8TGA3_9HELI</name>
<dbReference type="Proteomes" id="UP000029922">
    <property type="component" value="Unassembled WGS sequence"/>
</dbReference>
<feature type="domain" description="DUF7149" evidence="1">
    <location>
        <begin position="9"/>
        <end position="98"/>
    </location>
</feature>
<dbReference type="InterPro" id="IPR055573">
    <property type="entry name" value="DUF7149"/>
</dbReference>
<dbReference type="Pfam" id="PF23653">
    <property type="entry name" value="DUF7149"/>
    <property type="match status" value="1"/>
</dbReference>
<sequence length="107" mass="12073">MRYYFITLQDFLTKNKNSSPTQEVLSNFKQSLKSYVANISDSKKESEEHQKNILSSFLSKTFDYSCNTRNKIDLAIYEDSTPKVLFEVKSLSNEGEFIGGGGGGKIP</sequence>
<protein>
    <recommendedName>
        <fullName evidence="1">DUF7149 domain-containing protein</fullName>
    </recommendedName>
</protein>
<accession>A0A4U8TGA3</accession>
<dbReference type="OrthoDB" id="5328684at2"/>